<organism evidence="2 3">
    <name type="scientific">Lentibacillus salinarum</name>
    <dbReference type="NCBI Taxonomy" id="446820"/>
    <lineage>
        <taxon>Bacteria</taxon>
        <taxon>Bacillati</taxon>
        <taxon>Bacillota</taxon>
        <taxon>Bacilli</taxon>
        <taxon>Bacillales</taxon>
        <taxon>Bacillaceae</taxon>
        <taxon>Lentibacillus</taxon>
    </lineage>
</organism>
<gene>
    <name evidence="2" type="ORF">ACFQ4A_15550</name>
</gene>
<accession>A0ABW3ZYH3</accession>
<dbReference type="Proteomes" id="UP001597178">
    <property type="component" value="Unassembled WGS sequence"/>
</dbReference>
<dbReference type="Pfam" id="PF15980">
    <property type="entry name" value="ComGF"/>
    <property type="match status" value="1"/>
</dbReference>
<proteinExistence type="predicted"/>
<evidence type="ECO:0000313" key="2">
    <source>
        <dbReference type="EMBL" id="MFD1363065.1"/>
    </source>
</evidence>
<protein>
    <submittedName>
        <fullName evidence="2">Competence type IV pilus minor pilin ComGF</fullName>
    </submittedName>
</protein>
<keyword evidence="1" id="KW-0812">Transmembrane</keyword>
<evidence type="ECO:0000256" key="1">
    <source>
        <dbReference type="SAM" id="Phobius"/>
    </source>
</evidence>
<feature type="transmembrane region" description="Helical" evidence="1">
    <location>
        <begin position="20"/>
        <end position="43"/>
    </location>
</feature>
<comment type="caution">
    <text evidence="2">The sequence shown here is derived from an EMBL/GenBank/DDBJ whole genome shotgun (WGS) entry which is preliminary data.</text>
</comment>
<dbReference type="EMBL" id="JBHTNH010000029">
    <property type="protein sequence ID" value="MFD1363065.1"/>
    <property type="molecule type" value="Genomic_DNA"/>
</dbReference>
<evidence type="ECO:0000313" key="3">
    <source>
        <dbReference type="Proteomes" id="UP001597178"/>
    </source>
</evidence>
<keyword evidence="1" id="KW-0472">Membrane</keyword>
<dbReference type="InterPro" id="IPR016977">
    <property type="entry name" value="ComGF"/>
</dbReference>
<sequence length="149" mass="16827">MTGIVQTNSAYTATRTNENGFSFISVLFMISIIFMTIPFTTYLTTTMAFTSSYDQLSVNQFFYFLRDEVLGAADLSIEPATLTLRQPDGTATTVEQHGDLVIRRVDDTGFEVFLRQVEDVQFRPAPHGIHVSITTLNGDQFEKTIIFYE</sequence>
<name>A0ABW3ZYH3_9BACI</name>
<keyword evidence="3" id="KW-1185">Reference proteome</keyword>
<keyword evidence="1" id="KW-1133">Transmembrane helix</keyword>
<reference evidence="3" key="1">
    <citation type="journal article" date="2019" name="Int. J. Syst. Evol. Microbiol.">
        <title>The Global Catalogue of Microorganisms (GCM) 10K type strain sequencing project: providing services to taxonomists for standard genome sequencing and annotation.</title>
        <authorList>
            <consortium name="The Broad Institute Genomics Platform"/>
            <consortium name="The Broad Institute Genome Sequencing Center for Infectious Disease"/>
            <person name="Wu L."/>
            <person name="Ma J."/>
        </authorList>
    </citation>
    <scope>NUCLEOTIDE SEQUENCE [LARGE SCALE GENOMIC DNA]</scope>
    <source>
        <strain evidence="3">CCUG 54822</strain>
    </source>
</reference>
<dbReference type="RefSeq" id="WP_382402221.1">
    <property type="nucleotide sequence ID" value="NZ_JBHTNH010000029.1"/>
</dbReference>